<dbReference type="EMBL" id="MU005958">
    <property type="protein sequence ID" value="KAF2863927.1"/>
    <property type="molecule type" value="Genomic_DNA"/>
</dbReference>
<evidence type="ECO:0000313" key="9">
    <source>
        <dbReference type="Proteomes" id="UP000799421"/>
    </source>
</evidence>
<dbReference type="AlphaFoldDB" id="A0A6A7C9J9"/>
<dbReference type="InterPro" id="IPR011332">
    <property type="entry name" value="Ribosomal_zn-bd"/>
</dbReference>
<dbReference type="Proteomes" id="UP000799421">
    <property type="component" value="Unassembled WGS sequence"/>
</dbReference>
<dbReference type="NCBIfam" id="TIGR01031">
    <property type="entry name" value="rpmF_bact"/>
    <property type="match status" value="1"/>
</dbReference>
<dbReference type="InterPro" id="IPR002677">
    <property type="entry name" value="Ribosomal_bL32"/>
</dbReference>
<evidence type="ECO:0000256" key="1">
    <source>
        <dbReference type="ARBA" id="ARBA00004173"/>
    </source>
</evidence>
<evidence type="ECO:0000256" key="4">
    <source>
        <dbReference type="ARBA" id="ARBA00022980"/>
    </source>
</evidence>
<dbReference type="InterPro" id="IPR051991">
    <property type="entry name" value="Mitoribosomal_protein_bL32"/>
</dbReference>
<dbReference type="GO" id="GO:0003735">
    <property type="term" value="F:structural constituent of ribosome"/>
    <property type="evidence" value="ECO:0007669"/>
    <property type="project" value="InterPro"/>
</dbReference>
<comment type="similarity">
    <text evidence="2">Belongs to the bacterial ribosomal protein bL32 family.</text>
</comment>
<evidence type="ECO:0000256" key="3">
    <source>
        <dbReference type="ARBA" id="ARBA00022946"/>
    </source>
</evidence>
<dbReference type="OrthoDB" id="2014905at2759"/>
<evidence type="ECO:0000313" key="8">
    <source>
        <dbReference type="EMBL" id="KAF2863927.1"/>
    </source>
</evidence>
<keyword evidence="4" id="KW-0689">Ribosomal protein</keyword>
<dbReference type="PANTHER" id="PTHR21026:SF2">
    <property type="entry name" value="LARGE RIBOSOMAL SUBUNIT PROTEIN BL32M"/>
    <property type="match status" value="1"/>
</dbReference>
<organism evidence="8 9">
    <name type="scientific">Piedraia hortae CBS 480.64</name>
    <dbReference type="NCBI Taxonomy" id="1314780"/>
    <lineage>
        <taxon>Eukaryota</taxon>
        <taxon>Fungi</taxon>
        <taxon>Dikarya</taxon>
        <taxon>Ascomycota</taxon>
        <taxon>Pezizomycotina</taxon>
        <taxon>Dothideomycetes</taxon>
        <taxon>Dothideomycetidae</taxon>
        <taxon>Capnodiales</taxon>
        <taxon>Piedraiaceae</taxon>
        <taxon>Piedraia</taxon>
    </lineage>
</organism>
<keyword evidence="5" id="KW-0496">Mitochondrion</keyword>
<comment type="subcellular location">
    <subcellularLocation>
        <location evidence="1">Mitochondrion</location>
    </subcellularLocation>
</comment>
<gene>
    <name evidence="8" type="ORF">K470DRAFT_254236</name>
</gene>
<dbReference type="PANTHER" id="PTHR21026">
    <property type="entry name" value="39S RIBOSOMAL PROTEIN L32, MITOCHONDRIAL"/>
    <property type="match status" value="1"/>
</dbReference>
<proteinExistence type="inferred from homology"/>
<evidence type="ECO:0000256" key="7">
    <source>
        <dbReference type="ARBA" id="ARBA00039935"/>
    </source>
</evidence>
<dbReference type="GO" id="GO:0005762">
    <property type="term" value="C:mitochondrial large ribosomal subunit"/>
    <property type="evidence" value="ECO:0007669"/>
    <property type="project" value="TreeGrafter"/>
</dbReference>
<reference evidence="8" key="1">
    <citation type="journal article" date="2020" name="Stud. Mycol.">
        <title>101 Dothideomycetes genomes: a test case for predicting lifestyles and emergence of pathogens.</title>
        <authorList>
            <person name="Haridas S."/>
            <person name="Albert R."/>
            <person name="Binder M."/>
            <person name="Bloem J."/>
            <person name="Labutti K."/>
            <person name="Salamov A."/>
            <person name="Andreopoulos B."/>
            <person name="Baker S."/>
            <person name="Barry K."/>
            <person name="Bills G."/>
            <person name="Bluhm B."/>
            <person name="Cannon C."/>
            <person name="Castanera R."/>
            <person name="Culley D."/>
            <person name="Daum C."/>
            <person name="Ezra D."/>
            <person name="Gonzalez J."/>
            <person name="Henrissat B."/>
            <person name="Kuo A."/>
            <person name="Liang C."/>
            <person name="Lipzen A."/>
            <person name="Lutzoni F."/>
            <person name="Magnuson J."/>
            <person name="Mondo S."/>
            <person name="Nolan M."/>
            <person name="Ohm R."/>
            <person name="Pangilinan J."/>
            <person name="Park H.-J."/>
            <person name="Ramirez L."/>
            <person name="Alfaro M."/>
            <person name="Sun H."/>
            <person name="Tritt A."/>
            <person name="Yoshinaga Y."/>
            <person name="Zwiers L.-H."/>
            <person name="Turgeon B."/>
            <person name="Goodwin S."/>
            <person name="Spatafora J."/>
            <person name="Crous P."/>
            <person name="Grigoriev I."/>
        </authorList>
    </citation>
    <scope>NUCLEOTIDE SEQUENCE</scope>
    <source>
        <strain evidence="8">CBS 480.64</strain>
    </source>
</reference>
<sequence length="149" mass="17089">MAAIALRRIPLLHQVGISLLPPALVPIPSFLGQLWNGLLNAVPKKKTSHMKKRHRQMAGKALKDATALNRCSACGRQKRAHVLCPYCVASVRKWISTGFATQEQLDQVKVNEREQINRELKQRGQKPIDWEEREREDERVKGEKYWRGS</sequence>
<dbReference type="Pfam" id="PF01783">
    <property type="entry name" value="Ribosomal_L32p"/>
    <property type="match status" value="1"/>
</dbReference>
<name>A0A6A7C9J9_9PEZI</name>
<accession>A0A6A7C9J9</accession>
<keyword evidence="6" id="KW-0687">Ribonucleoprotein</keyword>
<evidence type="ECO:0000256" key="2">
    <source>
        <dbReference type="ARBA" id="ARBA00008560"/>
    </source>
</evidence>
<evidence type="ECO:0000256" key="5">
    <source>
        <dbReference type="ARBA" id="ARBA00023128"/>
    </source>
</evidence>
<protein>
    <recommendedName>
        <fullName evidence="7">Large ribosomal subunit protein bL32m</fullName>
    </recommendedName>
</protein>
<dbReference type="GO" id="GO:0006412">
    <property type="term" value="P:translation"/>
    <property type="evidence" value="ECO:0007669"/>
    <property type="project" value="InterPro"/>
</dbReference>
<keyword evidence="9" id="KW-1185">Reference proteome</keyword>
<evidence type="ECO:0000256" key="6">
    <source>
        <dbReference type="ARBA" id="ARBA00023274"/>
    </source>
</evidence>
<keyword evidence="3" id="KW-0809">Transit peptide</keyword>
<dbReference type="SUPFAM" id="SSF57829">
    <property type="entry name" value="Zn-binding ribosomal proteins"/>
    <property type="match status" value="1"/>
</dbReference>